<evidence type="ECO:0000256" key="1">
    <source>
        <dbReference type="ARBA" id="ARBA00012386"/>
    </source>
</evidence>
<keyword evidence="2" id="KW-0808">Transferase</keyword>
<keyword evidence="3" id="KW-0949">S-adenosyl-L-methionine</keyword>
<dbReference type="PANTHER" id="PTHR21392">
    <property type="entry name" value="TRNA-URIDINE AMINOCARBOXYPROPYLTRANSFERASE 2"/>
    <property type="match status" value="1"/>
</dbReference>
<dbReference type="InterPro" id="IPR039262">
    <property type="entry name" value="DTWD2/TAPT"/>
</dbReference>
<dbReference type="AlphaFoldDB" id="A0A0F9W3X2"/>
<name>A0A0F9W3X2_9ZZZZ</name>
<dbReference type="GO" id="GO:0016432">
    <property type="term" value="F:tRNA-uridine aminocarboxypropyltransferase activity"/>
    <property type="evidence" value="ECO:0007669"/>
    <property type="project" value="UniProtKB-EC"/>
</dbReference>
<reference evidence="7" key="1">
    <citation type="journal article" date="2015" name="Nature">
        <title>Complex archaea that bridge the gap between prokaryotes and eukaryotes.</title>
        <authorList>
            <person name="Spang A."/>
            <person name="Saw J.H."/>
            <person name="Jorgensen S.L."/>
            <person name="Zaremba-Niedzwiedzka K."/>
            <person name="Martijn J."/>
            <person name="Lind A.E."/>
            <person name="van Eijk R."/>
            <person name="Schleper C."/>
            <person name="Guy L."/>
            <person name="Ettema T.J."/>
        </authorList>
    </citation>
    <scope>NUCLEOTIDE SEQUENCE</scope>
</reference>
<dbReference type="SMART" id="SM01144">
    <property type="entry name" value="DTW"/>
    <property type="match status" value="1"/>
</dbReference>
<evidence type="ECO:0000256" key="3">
    <source>
        <dbReference type="ARBA" id="ARBA00022691"/>
    </source>
</evidence>
<organism evidence="7">
    <name type="scientific">marine sediment metagenome</name>
    <dbReference type="NCBI Taxonomy" id="412755"/>
    <lineage>
        <taxon>unclassified sequences</taxon>
        <taxon>metagenomes</taxon>
        <taxon>ecological metagenomes</taxon>
    </lineage>
</organism>
<evidence type="ECO:0000313" key="7">
    <source>
        <dbReference type="EMBL" id="KKO06918.1"/>
    </source>
</evidence>
<feature type="domain" description="DTW" evidence="6">
    <location>
        <begin position="2"/>
        <end position="197"/>
    </location>
</feature>
<accession>A0A0F9W3X2</accession>
<evidence type="ECO:0000256" key="2">
    <source>
        <dbReference type="ARBA" id="ARBA00022679"/>
    </source>
</evidence>
<gene>
    <name evidence="7" type="ORF">LCGC14_0061040</name>
</gene>
<keyword evidence="4" id="KW-0819">tRNA processing</keyword>
<comment type="similarity">
    <text evidence="5">Belongs to the TDD superfamily. DTWD2 family.</text>
</comment>
<proteinExistence type="inferred from homology"/>
<evidence type="ECO:0000256" key="4">
    <source>
        <dbReference type="ARBA" id="ARBA00022694"/>
    </source>
</evidence>
<dbReference type="EC" id="2.5.1.25" evidence="1"/>
<protein>
    <recommendedName>
        <fullName evidence="1">tRNA-uridine aminocarboxypropyltransferase</fullName>
        <ecNumber evidence="1">2.5.1.25</ecNumber>
    </recommendedName>
</protein>
<evidence type="ECO:0000259" key="6">
    <source>
        <dbReference type="SMART" id="SM01144"/>
    </source>
</evidence>
<dbReference type="Pfam" id="PF03942">
    <property type="entry name" value="DTW"/>
    <property type="match status" value="1"/>
</dbReference>
<dbReference type="GO" id="GO:0008033">
    <property type="term" value="P:tRNA processing"/>
    <property type="evidence" value="ECO:0007669"/>
    <property type="project" value="UniProtKB-KW"/>
</dbReference>
<dbReference type="PANTHER" id="PTHR21392:SF0">
    <property type="entry name" value="TRNA-URIDINE AMINOCARBOXYPROPYLTRANSFERASE 2"/>
    <property type="match status" value="1"/>
</dbReference>
<dbReference type="InterPro" id="IPR005636">
    <property type="entry name" value="DTW"/>
</dbReference>
<comment type="caution">
    <text evidence="7">The sequence shown here is derived from an EMBL/GenBank/DDBJ whole genome shotgun (WGS) entry which is preliminary data.</text>
</comment>
<sequence length="208" mass="23030">MPRTTCPACYRPPAYCYCSHIIDVANTWPVFILQDVREAKHPIGTARIAALSLSQAEMVTLNPDKADTSADLLNTVFSRPLNSPVMIYPGDNARSVRELGAAELPSGSPRDLLFIDASWGRSLRLLKVFPALSALPCFVLDGLPASRYRIRRQPSDDAVSTLEAIVYTLQQVEPASDCSAMLATMDWMVGQQIKRMGRDVYHNNYPSQ</sequence>
<evidence type="ECO:0000256" key="5">
    <source>
        <dbReference type="ARBA" id="ARBA00034489"/>
    </source>
</evidence>
<dbReference type="EMBL" id="LAZR01000014">
    <property type="protein sequence ID" value="KKO06918.1"/>
    <property type="molecule type" value="Genomic_DNA"/>
</dbReference>